<feature type="compositionally biased region" description="Low complexity" evidence="1">
    <location>
        <begin position="219"/>
        <end position="228"/>
    </location>
</feature>
<feature type="region of interest" description="Disordered" evidence="1">
    <location>
        <begin position="295"/>
        <end position="316"/>
    </location>
</feature>
<sequence>MPVSGFLSSLVSSFVQPVQSFLLDKKADKEWKAFSKRWAESDPFKLTMTRACFARVLRDKLLFKDFEAFAENSHFAENLHFYTAVAGLEKELQPIVPNYRTALTRFLSQTQTATSEPSPPIPENLIPHFLYLHASFLTADAATDLNLAGGVRARAQAVCFHGATIDVFDEAADEVLGMLYFEGFRRFVEESNQPTIPQGPRPRQSADDVFSSLRRPAPAASISSRRTAVSSARSKLRNAFARLAPPPPLPTTRQGVTSLFHPLQPPAAVASASAVLMTASTTPPRLKLHALPTGESAMLTPPPTPPPRRVVPPSPSAMTVKIPEVVAPVTPVESSVKDLQTSESPVQGS</sequence>
<feature type="compositionally biased region" description="Pro residues" evidence="1">
    <location>
        <begin position="300"/>
        <end position="315"/>
    </location>
</feature>
<protein>
    <recommendedName>
        <fullName evidence="2">RGS domain-containing protein</fullName>
    </recommendedName>
</protein>
<comment type="caution">
    <text evidence="3">The sequence shown here is derived from an EMBL/GenBank/DDBJ whole genome shotgun (WGS) entry which is preliminary data.</text>
</comment>
<gene>
    <name evidence="3" type="ORF">HDU87_001980</name>
</gene>
<evidence type="ECO:0000256" key="1">
    <source>
        <dbReference type="SAM" id="MobiDB-lite"/>
    </source>
</evidence>
<accession>A0AAD5XNK5</accession>
<dbReference type="SUPFAM" id="SSF48097">
    <property type="entry name" value="Regulator of G-protein signaling, RGS"/>
    <property type="match status" value="1"/>
</dbReference>
<evidence type="ECO:0000259" key="2">
    <source>
        <dbReference type="PROSITE" id="PS50132"/>
    </source>
</evidence>
<evidence type="ECO:0000313" key="4">
    <source>
        <dbReference type="Proteomes" id="UP001212152"/>
    </source>
</evidence>
<dbReference type="EMBL" id="JADGJQ010000016">
    <property type="protein sequence ID" value="KAJ3180471.1"/>
    <property type="molecule type" value="Genomic_DNA"/>
</dbReference>
<organism evidence="3 4">
    <name type="scientific">Geranomyces variabilis</name>
    <dbReference type="NCBI Taxonomy" id="109894"/>
    <lineage>
        <taxon>Eukaryota</taxon>
        <taxon>Fungi</taxon>
        <taxon>Fungi incertae sedis</taxon>
        <taxon>Chytridiomycota</taxon>
        <taxon>Chytridiomycota incertae sedis</taxon>
        <taxon>Chytridiomycetes</taxon>
        <taxon>Spizellomycetales</taxon>
        <taxon>Powellomycetaceae</taxon>
        <taxon>Geranomyces</taxon>
    </lineage>
</organism>
<dbReference type="InterPro" id="IPR036305">
    <property type="entry name" value="RGS_sf"/>
</dbReference>
<dbReference type="Pfam" id="PF00615">
    <property type="entry name" value="RGS"/>
    <property type="match status" value="1"/>
</dbReference>
<reference evidence="3" key="1">
    <citation type="submission" date="2020-05" db="EMBL/GenBank/DDBJ databases">
        <title>Phylogenomic resolution of chytrid fungi.</title>
        <authorList>
            <person name="Stajich J.E."/>
            <person name="Amses K."/>
            <person name="Simmons R."/>
            <person name="Seto K."/>
            <person name="Myers J."/>
            <person name="Bonds A."/>
            <person name="Quandt C.A."/>
            <person name="Barry K."/>
            <person name="Liu P."/>
            <person name="Grigoriev I."/>
            <person name="Longcore J.E."/>
            <person name="James T.Y."/>
        </authorList>
    </citation>
    <scope>NUCLEOTIDE SEQUENCE</scope>
    <source>
        <strain evidence="3">JEL0379</strain>
    </source>
</reference>
<dbReference type="AlphaFoldDB" id="A0AAD5XNK5"/>
<proteinExistence type="predicted"/>
<feature type="region of interest" description="Disordered" evidence="1">
    <location>
        <begin position="191"/>
        <end position="228"/>
    </location>
</feature>
<name>A0AAD5XNK5_9FUNG</name>
<dbReference type="Gene3D" id="1.10.167.10">
    <property type="entry name" value="Regulator of G-protein Signalling 4, domain 2"/>
    <property type="match status" value="1"/>
</dbReference>
<feature type="domain" description="RGS" evidence="2">
    <location>
        <begin position="52"/>
        <end position="189"/>
    </location>
</feature>
<dbReference type="PROSITE" id="PS50132">
    <property type="entry name" value="RGS"/>
    <property type="match status" value="1"/>
</dbReference>
<dbReference type="InterPro" id="IPR044926">
    <property type="entry name" value="RGS_subdomain_2"/>
</dbReference>
<evidence type="ECO:0000313" key="3">
    <source>
        <dbReference type="EMBL" id="KAJ3180471.1"/>
    </source>
</evidence>
<dbReference type="Proteomes" id="UP001212152">
    <property type="component" value="Unassembled WGS sequence"/>
</dbReference>
<keyword evidence="4" id="KW-1185">Reference proteome</keyword>
<dbReference type="InterPro" id="IPR016137">
    <property type="entry name" value="RGS"/>
</dbReference>